<feature type="region of interest" description="Disordered" evidence="5">
    <location>
        <begin position="323"/>
        <end position="458"/>
    </location>
</feature>
<dbReference type="PANTHER" id="PTHR13484">
    <property type="entry name" value="FIP1-LIKE 1 PROTEIN"/>
    <property type="match status" value="1"/>
</dbReference>
<feature type="compositionally biased region" description="Polar residues" evidence="5">
    <location>
        <begin position="329"/>
        <end position="349"/>
    </location>
</feature>
<dbReference type="GO" id="GO:0005847">
    <property type="term" value="C:mRNA cleavage and polyadenylation specificity factor complex"/>
    <property type="evidence" value="ECO:0007669"/>
    <property type="project" value="TreeGrafter"/>
</dbReference>
<feature type="compositionally biased region" description="Basic and acidic residues" evidence="5">
    <location>
        <begin position="395"/>
        <end position="422"/>
    </location>
</feature>
<evidence type="ECO:0000256" key="1">
    <source>
        <dbReference type="ARBA" id="ARBA00004123"/>
    </source>
</evidence>
<feature type="compositionally biased region" description="Basic and acidic residues" evidence="5">
    <location>
        <begin position="77"/>
        <end position="87"/>
    </location>
</feature>
<organism evidence="7">
    <name type="scientific">Photinus pyralis</name>
    <name type="common">Common eastern firefly</name>
    <name type="synonym">Lampyris pyralis</name>
    <dbReference type="NCBI Taxonomy" id="7054"/>
    <lineage>
        <taxon>Eukaryota</taxon>
        <taxon>Metazoa</taxon>
        <taxon>Ecdysozoa</taxon>
        <taxon>Arthropoda</taxon>
        <taxon>Hexapoda</taxon>
        <taxon>Insecta</taxon>
        <taxon>Pterygota</taxon>
        <taxon>Neoptera</taxon>
        <taxon>Endopterygota</taxon>
        <taxon>Coleoptera</taxon>
        <taxon>Polyphaga</taxon>
        <taxon>Elateriformia</taxon>
        <taxon>Elateroidea</taxon>
        <taxon>Lampyridae</taxon>
        <taxon>Lampyrinae</taxon>
        <taxon>Photinus</taxon>
    </lineage>
</organism>
<accession>A0A1Y1M0P7</accession>
<comment type="similarity">
    <text evidence="2">Belongs to the FIP1 family.</text>
</comment>
<name>A0A1Y1M0P7_PHOPY</name>
<keyword evidence="4" id="KW-0539">Nucleus</keyword>
<dbReference type="Pfam" id="PF05182">
    <property type="entry name" value="Fip1"/>
    <property type="match status" value="1"/>
</dbReference>
<feature type="compositionally biased region" description="Basic and acidic residues" evidence="5">
    <location>
        <begin position="27"/>
        <end position="37"/>
    </location>
</feature>
<sequence>MADDAESDDQWLYGDGDVDAPPPQAEKQPEVEEKEAVAEQETDNSADQPEEAAPEADPPLDDPPKDKPTENGEAVEEDKQNGEGSDKEDYDEDSDDDVNVVIGDIKTSPTYASLNIKRGGLLTTTTKGDKTLQTPQTGKFTVEEFEHVGLINGIPASEFNLDSLEDKPWRKPGADITDYFNYGFNEDTWRAYCERQKRMRVSESGTGLLPLNAIGMPRGPLPIMNDNSKYAGAAYAGIRKAGPPPGRRMTGSIDVIGGATSRIGVPVSKVEAPKENVIQVMTADRREYSRKPAPFPDMSVPPPTTFEEFHPEYDFNPEPEPFYGGYEPTQDSQWGGNSSWQPQEIKTLTPTAPPGPVMPPAPVPPVNAPMMSNRHPPMPVPSPVKDEMALSTRSKSKEKESMRRERDRSRERDRDRERERSHRRDRSRSRSRRHKSRSRSPSHRSHRKKKSRRHEDSD</sequence>
<dbReference type="InterPro" id="IPR051187">
    <property type="entry name" value="Pre-mRNA_3'-end_processing_reg"/>
</dbReference>
<evidence type="ECO:0000259" key="6">
    <source>
        <dbReference type="Pfam" id="PF05182"/>
    </source>
</evidence>
<protein>
    <recommendedName>
        <fullName evidence="6">Pre-mRNA polyadenylation factor Fip1 domain-containing protein</fullName>
    </recommendedName>
</protein>
<feature type="compositionally biased region" description="Acidic residues" evidence="5">
    <location>
        <begin position="38"/>
        <end position="60"/>
    </location>
</feature>
<feature type="compositionally biased region" description="Basic residues" evidence="5">
    <location>
        <begin position="423"/>
        <end position="452"/>
    </location>
</feature>
<evidence type="ECO:0000256" key="3">
    <source>
        <dbReference type="ARBA" id="ARBA00022664"/>
    </source>
</evidence>
<dbReference type="GO" id="GO:0006397">
    <property type="term" value="P:mRNA processing"/>
    <property type="evidence" value="ECO:0007669"/>
    <property type="project" value="UniProtKB-KW"/>
</dbReference>
<comment type="subcellular location">
    <subcellularLocation>
        <location evidence="1">Nucleus</location>
    </subcellularLocation>
</comment>
<reference evidence="7" key="1">
    <citation type="journal article" date="2016" name="Sci. Rep.">
        <title>Molecular characterization of firefly nuptial gifts: a multi-omics approach sheds light on postcopulatory sexual selection.</title>
        <authorList>
            <person name="Al-Wathiqui N."/>
            <person name="Fallon T.R."/>
            <person name="South A."/>
            <person name="Weng J.K."/>
            <person name="Lewis S.M."/>
        </authorList>
    </citation>
    <scope>NUCLEOTIDE SEQUENCE</scope>
</reference>
<evidence type="ECO:0000256" key="5">
    <source>
        <dbReference type="SAM" id="MobiDB-lite"/>
    </source>
</evidence>
<keyword evidence="3" id="KW-0507">mRNA processing</keyword>
<evidence type="ECO:0000256" key="4">
    <source>
        <dbReference type="ARBA" id="ARBA00023242"/>
    </source>
</evidence>
<feature type="region of interest" description="Disordered" evidence="5">
    <location>
        <begin position="1"/>
        <end position="97"/>
    </location>
</feature>
<dbReference type="InterPro" id="IPR007854">
    <property type="entry name" value="Fip1_dom"/>
</dbReference>
<feature type="compositionally biased region" description="Acidic residues" evidence="5">
    <location>
        <begin position="88"/>
        <end position="97"/>
    </location>
</feature>
<proteinExistence type="inferred from homology"/>
<dbReference type="PANTHER" id="PTHR13484:SF0">
    <property type="entry name" value="PRE-MRNA 3'-END-PROCESSING FACTOR FIP1"/>
    <property type="match status" value="1"/>
</dbReference>
<feature type="domain" description="Pre-mRNA polyadenylation factor Fip1" evidence="6">
    <location>
        <begin position="158"/>
        <end position="200"/>
    </location>
</feature>
<feature type="compositionally biased region" description="Pro residues" evidence="5">
    <location>
        <begin position="351"/>
        <end position="367"/>
    </location>
</feature>
<evidence type="ECO:0000256" key="2">
    <source>
        <dbReference type="ARBA" id="ARBA00007459"/>
    </source>
</evidence>
<dbReference type="EMBL" id="GEZM01045190">
    <property type="protein sequence ID" value="JAV77875.1"/>
    <property type="molecule type" value="Transcribed_RNA"/>
</dbReference>
<dbReference type="AlphaFoldDB" id="A0A1Y1M0P7"/>
<evidence type="ECO:0000313" key="7">
    <source>
        <dbReference type="EMBL" id="JAV77875.1"/>
    </source>
</evidence>